<reference evidence="1 2" key="1">
    <citation type="submission" date="2021-06" db="EMBL/GenBank/DDBJ databases">
        <title>Caerostris darwini draft genome.</title>
        <authorList>
            <person name="Kono N."/>
            <person name="Arakawa K."/>
        </authorList>
    </citation>
    <scope>NUCLEOTIDE SEQUENCE [LARGE SCALE GENOMIC DNA]</scope>
</reference>
<sequence length="181" mass="20308">MSTTKNQYLSLAIEQNRRDSSLSPQNRLLRRSFASVAARERLEKESGSQSSFILNVSKDEQEIFCTIQSNSFRTAIKENRSLTLEDINQDQVSVIEGSLGSSIESLLCVPVPGVQECSIALIVCLANKEGFGEEDEKLVRDAFRCAFPILLRAAAYEEERRLREECQVTDPSLIMIRETGV</sequence>
<dbReference type="InterPro" id="IPR029016">
    <property type="entry name" value="GAF-like_dom_sf"/>
</dbReference>
<gene>
    <name evidence="1" type="primary">X975_09557</name>
    <name evidence="1" type="ORF">CDAR_581461</name>
</gene>
<dbReference type="Proteomes" id="UP001054837">
    <property type="component" value="Unassembled WGS sequence"/>
</dbReference>
<proteinExistence type="predicted"/>
<accession>A0AAV4X4Q2</accession>
<evidence type="ECO:0000313" key="1">
    <source>
        <dbReference type="EMBL" id="GIY90147.1"/>
    </source>
</evidence>
<protein>
    <submittedName>
        <fullName evidence="1">cGMP-dependent 3',5'-cyclic phosphodiesterase</fullName>
    </submittedName>
</protein>
<comment type="caution">
    <text evidence="1">The sequence shown here is derived from an EMBL/GenBank/DDBJ whole genome shotgun (WGS) entry which is preliminary data.</text>
</comment>
<organism evidence="1 2">
    <name type="scientific">Caerostris darwini</name>
    <dbReference type="NCBI Taxonomy" id="1538125"/>
    <lineage>
        <taxon>Eukaryota</taxon>
        <taxon>Metazoa</taxon>
        <taxon>Ecdysozoa</taxon>
        <taxon>Arthropoda</taxon>
        <taxon>Chelicerata</taxon>
        <taxon>Arachnida</taxon>
        <taxon>Araneae</taxon>
        <taxon>Araneomorphae</taxon>
        <taxon>Entelegynae</taxon>
        <taxon>Araneoidea</taxon>
        <taxon>Araneidae</taxon>
        <taxon>Caerostris</taxon>
    </lineage>
</organism>
<dbReference type="AlphaFoldDB" id="A0AAV4X4Q2"/>
<dbReference type="EMBL" id="BPLQ01015709">
    <property type="protein sequence ID" value="GIY90147.1"/>
    <property type="molecule type" value="Genomic_DNA"/>
</dbReference>
<evidence type="ECO:0000313" key="2">
    <source>
        <dbReference type="Proteomes" id="UP001054837"/>
    </source>
</evidence>
<keyword evidence="2" id="KW-1185">Reference proteome</keyword>
<dbReference type="Gene3D" id="3.30.450.40">
    <property type="match status" value="1"/>
</dbReference>
<dbReference type="SUPFAM" id="SSF55781">
    <property type="entry name" value="GAF domain-like"/>
    <property type="match status" value="1"/>
</dbReference>
<name>A0AAV4X4Q2_9ARAC</name>